<dbReference type="Proteomes" id="UP000460157">
    <property type="component" value="Unassembled WGS sequence"/>
</dbReference>
<dbReference type="InterPro" id="IPR014738">
    <property type="entry name" value="Citrate_transporter"/>
</dbReference>
<dbReference type="GO" id="GO:0005886">
    <property type="term" value="C:plasma membrane"/>
    <property type="evidence" value="ECO:0007669"/>
    <property type="project" value="TreeGrafter"/>
</dbReference>
<comment type="subcellular location">
    <subcellularLocation>
        <location evidence="1">Membrane</location>
        <topology evidence="1">Multi-pass membrane protein</topology>
    </subcellularLocation>
</comment>
<dbReference type="EMBL" id="WRPM01000044">
    <property type="protein sequence ID" value="MVT25965.1"/>
    <property type="molecule type" value="Genomic_DNA"/>
</dbReference>
<name>A0A7K1UHM1_9MICC</name>
<dbReference type="AlphaFoldDB" id="A0A7K1UHM1"/>
<sequence length="458" mass="48971">MLTTVGLLTIVAVVALLISNRVSPLVILTLVPLTAALLAGYDFDEISEFFESGIGSVMSVAIMFVFAILYFGIMRDVGLFEPLVRFIVRVSRGNVVAVAVGTVCLGAVAHLDGSGATTLLVTIPPLLPVYKRLGMSPYLLLTLAVTSVGVMNLLPWAGPIGRAGAVTGIDPTELYRPLIPVQIAGLVLLIAMAVVMGMREKRRIAKRQEAQKLAAVGGDSADQSAQSRGSAAITDEEDEAESPEEQQRRLELMRPKLIWVNAALTVAIIAVLMVGWLPTPYVFMVGVCLALLINYRKMQEQLDRIKDHAANALSMAVIILAAGSFLGILGESGMLDSIAEDIIQVAPEPVLQNMHIVLGIIALPLDFVLSTDAFWFGFFPVVEQVTASVGISTTTAVYAAGIGNIVGALISPFAPALWLGLGLARLEIGKFIRYAFLWMWGYSLLLFLAAILLGVVEV</sequence>
<organism evidence="9 10">
    <name type="scientific">Nesterenkonia alkaliphila</name>
    <dbReference type="NCBI Taxonomy" id="1463631"/>
    <lineage>
        <taxon>Bacteria</taxon>
        <taxon>Bacillati</taxon>
        <taxon>Actinomycetota</taxon>
        <taxon>Actinomycetes</taxon>
        <taxon>Micrococcales</taxon>
        <taxon>Micrococcaceae</taxon>
        <taxon>Nesterenkonia</taxon>
    </lineage>
</organism>
<feature type="transmembrane region" description="Helical" evidence="7">
    <location>
        <begin position="436"/>
        <end position="456"/>
    </location>
</feature>
<dbReference type="RefSeq" id="WP_157322465.1">
    <property type="nucleotide sequence ID" value="NZ_BMFX01000026.1"/>
</dbReference>
<keyword evidence="2" id="KW-0813">Transport</keyword>
<accession>A0A7K1UHM1</accession>
<evidence type="ECO:0000256" key="7">
    <source>
        <dbReference type="SAM" id="Phobius"/>
    </source>
</evidence>
<reference evidence="9 10" key="1">
    <citation type="submission" date="2019-12" db="EMBL/GenBank/DDBJ databases">
        <title>Nesterenkonia muleiensis sp. nov., a novel actinobacterium isolated from sap of Populus euphratica.</title>
        <authorList>
            <person name="Wang R."/>
        </authorList>
    </citation>
    <scope>NUCLEOTIDE SEQUENCE [LARGE SCALE GENOMIC DNA]</scope>
    <source>
        <strain evidence="9 10">F10</strain>
    </source>
</reference>
<evidence type="ECO:0000256" key="5">
    <source>
        <dbReference type="ARBA" id="ARBA00023136"/>
    </source>
</evidence>
<evidence type="ECO:0000256" key="6">
    <source>
        <dbReference type="SAM" id="MobiDB-lite"/>
    </source>
</evidence>
<keyword evidence="4 7" id="KW-1133">Transmembrane helix</keyword>
<keyword evidence="3 7" id="KW-0812">Transmembrane</keyword>
<feature type="compositionally biased region" description="Acidic residues" evidence="6">
    <location>
        <begin position="234"/>
        <end position="244"/>
    </location>
</feature>
<keyword evidence="5 7" id="KW-0472">Membrane</keyword>
<feature type="transmembrane region" description="Helical" evidence="7">
    <location>
        <begin position="309"/>
        <end position="330"/>
    </location>
</feature>
<gene>
    <name evidence="9" type="ORF">GNZ21_06275</name>
</gene>
<feature type="transmembrane region" description="Helical" evidence="7">
    <location>
        <begin position="138"/>
        <end position="158"/>
    </location>
</feature>
<dbReference type="Pfam" id="PF03600">
    <property type="entry name" value="CitMHS"/>
    <property type="match status" value="1"/>
</dbReference>
<protein>
    <submittedName>
        <fullName evidence="9">Citrate transporter</fullName>
    </submittedName>
</protein>
<dbReference type="InterPro" id="IPR003474">
    <property type="entry name" value="Glcn_transporter"/>
</dbReference>
<proteinExistence type="predicted"/>
<evidence type="ECO:0000256" key="1">
    <source>
        <dbReference type="ARBA" id="ARBA00004141"/>
    </source>
</evidence>
<feature type="transmembrane region" description="Helical" evidence="7">
    <location>
        <begin position="281"/>
        <end position="297"/>
    </location>
</feature>
<feature type="transmembrane region" description="Helical" evidence="7">
    <location>
        <begin position="53"/>
        <end position="73"/>
    </location>
</feature>
<evidence type="ECO:0000313" key="9">
    <source>
        <dbReference type="EMBL" id="MVT25965.1"/>
    </source>
</evidence>
<dbReference type="OrthoDB" id="5329450at2"/>
<evidence type="ECO:0000259" key="8">
    <source>
        <dbReference type="Pfam" id="PF03600"/>
    </source>
</evidence>
<evidence type="ECO:0000256" key="3">
    <source>
        <dbReference type="ARBA" id="ARBA00022692"/>
    </source>
</evidence>
<dbReference type="GO" id="GO:0015128">
    <property type="term" value="F:gluconate transmembrane transporter activity"/>
    <property type="evidence" value="ECO:0007669"/>
    <property type="project" value="InterPro"/>
</dbReference>
<dbReference type="InterPro" id="IPR004680">
    <property type="entry name" value="Cit_transptr-like_dom"/>
</dbReference>
<feature type="domain" description="Citrate transporter-like" evidence="8">
    <location>
        <begin position="15"/>
        <end position="399"/>
    </location>
</feature>
<evidence type="ECO:0000313" key="10">
    <source>
        <dbReference type="Proteomes" id="UP000460157"/>
    </source>
</evidence>
<dbReference type="NCBIfam" id="TIGR00784">
    <property type="entry name" value="citMHS"/>
    <property type="match status" value="1"/>
</dbReference>
<feature type="transmembrane region" description="Helical" evidence="7">
    <location>
        <begin position="178"/>
        <end position="198"/>
    </location>
</feature>
<dbReference type="PANTHER" id="PTHR30354:SF26">
    <property type="entry name" value="TRANSPORTER, PUTATIVE-RELATED"/>
    <property type="match status" value="1"/>
</dbReference>
<feature type="transmembrane region" description="Helical" evidence="7">
    <location>
        <begin position="257"/>
        <end position="275"/>
    </location>
</feature>
<evidence type="ECO:0000256" key="4">
    <source>
        <dbReference type="ARBA" id="ARBA00022989"/>
    </source>
</evidence>
<dbReference type="GO" id="GO:0015137">
    <property type="term" value="F:citrate transmembrane transporter activity"/>
    <property type="evidence" value="ECO:0007669"/>
    <property type="project" value="InterPro"/>
</dbReference>
<feature type="transmembrane region" description="Helical" evidence="7">
    <location>
        <begin position="350"/>
        <end position="369"/>
    </location>
</feature>
<feature type="transmembrane region" description="Helical" evidence="7">
    <location>
        <begin position="405"/>
        <end position="424"/>
    </location>
</feature>
<keyword evidence="10" id="KW-1185">Reference proteome</keyword>
<feature type="region of interest" description="Disordered" evidence="6">
    <location>
        <begin position="215"/>
        <end position="247"/>
    </location>
</feature>
<evidence type="ECO:0000256" key="2">
    <source>
        <dbReference type="ARBA" id="ARBA00022448"/>
    </source>
</evidence>
<comment type="caution">
    <text evidence="9">The sequence shown here is derived from an EMBL/GenBank/DDBJ whole genome shotgun (WGS) entry which is preliminary data.</text>
</comment>
<dbReference type="PANTHER" id="PTHR30354">
    <property type="entry name" value="GNT FAMILY GLUCONATE TRANSPORTER"/>
    <property type="match status" value="1"/>
</dbReference>